<reference evidence="3" key="1">
    <citation type="journal article" date="2013" name="Nat. Genet.">
        <title>The draft genomes of soft-shell turtle and green sea turtle yield insights into the development and evolution of the turtle-specific body plan.</title>
        <authorList>
            <person name="Wang Z."/>
            <person name="Pascual-Anaya J."/>
            <person name="Zadissa A."/>
            <person name="Li W."/>
            <person name="Niimura Y."/>
            <person name="Huang Z."/>
            <person name="Li C."/>
            <person name="White S."/>
            <person name="Xiong Z."/>
            <person name="Fang D."/>
            <person name="Wang B."/>
            <person name="Ming Y."/>
            <person name="Chen Y."/>
            <person name="Zheng Y."/>
            <person name="Kuraku S."/>
            <person name="Pignatelli M."/>
            <person name="Herrero J."/>
            <person name="Beal K."/>
            <person name="Nozawa M."/>
            <person name="Li Q."/>
            <person name="Wang J."/>
            <person name="Zhang H."/>
            <person name="Yu L."/>
            <person name="Shigenobu S."/>
            <person name="Wang J."/>
            <person name="Liu J."/>
            <person name="Flicek P."/>
            <person name="Searle S."/>
            <person name="Wang J."/>
            <person name="Kuratani S."/>
            <person name="Yin Y."/>
            <person name="Aken B."/>
            <person name="Zhang G."/>
            <person name="Irie N."/>
        </authorList>
    </citation>
    <scope>NUCLEOTIDE SEQUENCE [LARGE SCALE GENOMIC DNA]</scope>
</reference>
<evidence type="ECO:0000256" key="1">
    <source>
        <dbReference type="SAM" id="MobiDB-lite"/>
    </source>
</evidence>
<evidence type="ECO:0000313" key="2">
    <source>
        <dbReference type="EMBL" id="EMP25451.1"/>
    </source>
</evidence>
<evidence type="ECO:0000313" key="3">
    <source>
        <dbReference type="Proteomes" id="UP000031443"/>
    </source>
</evidence>
<dbReference type="AlphaFoldDB" id="M7AK11"/>
<accession>M7AK11</accession>
<name>M7AK11_CHEMY</name>
<organism evidence="2 3">
    <name type="scientific">Chelonia mydas</name>
    <name type="common">Green sea-turtle</name>
    <name type="synonym">Chelonia agassizi</name>
    <dbReference type="NCBI Taxonomy" id="8469"/>
    <lineage>
        <taxon>Eukaryota</taxon>
        <taxon>Metazoa</taxon>
        <taxon>Chordata</taxon>
        <taxon>Craniata</taxon>
        <taxon>Vertebrata</taxon>
        <taxon>Euteleostomi</taxon>
        <taxon>Archelosauria</taxon>
        <taxon>Testudinata</taxon>
        <taxon>Testudines</taxon>
        <taxon>Cryptodira</taxon>
        <taxon>Durocryptodira</taxon>
        <taxon>Americhelydia</taxon>
        <taxon>Chelonioidea</taxon>
        <taxon>Cheloniidae</taxon>
        <taxon>Chelonia</taxon>
    </lineage>
</organism>
<dbReference type="Proteomes" id="UP000031443">
    <property type="component" value="Unassembled WGS sequence"/>
</dbReference>
<protein>
    <submittedName>
        <fullName evidence="2">Uncharacterized protein</fullName>
    </submittedName>
</protein>
<keyword evidence="3" id="KW-1185">Reference proteome</keyword>
<proteinExistence type="predicted"/>
<sequence length="251" mass="26990">MQKKRSPPAPEGKGASVKGPTSGPVSTLGLHRSTAEVRPPSLARDLPLTPRSIRRPQLLLGPSLPKAAPAAKEQAGHPTPCQVPDSAKAPTPEGKLVIRLPHRAVEHPQSLDRRRHTTTSIEPAQLTITAAVVSWVLLSADGAVGLLTVVIPRFRCNSALLQLGGSVPVLLGPANCRHPPLPLQLCSPADTIPWQAWSPPSSPSPLLLSALVNTLRIILEYMQNQAKRYQHEEYFDEDMDTYVPESMGSGN</sequence>
<feature type="region of interest" description="Disordered" evidence="1">
    <location>
        <begin position="1"/>
        <end position="95"/>
    </location>
</feature>
<gene>
    <name evidence="2" type="ORF">UY3_17470</name>
</gene>
<dbReference type="EMBL" id="KB589771">
    <property type="protein sequence ID" value="EMP25451.1"/>
    <property type="molecule type" value="Genomic_DNA"/>
</dbReference>